<dbReference type="CDD" id="cd03886">
    <property type="entry name" value="M20_Acy1"/>
    <property type="match status" value="1"/>
</dbReference>
<comment type="caution">
    <text evidence="3">The sequence shown here is derived from an EMBL/GenBank/DDBJ whole genome shotgun (WGS) entry which is preliminary data.</text>
</comment>
<dbReference type="PANTHER" id="PTHR11014">
    <property type="entry name" value="PEPTIDASE M20 FAMILY MEMBER"/>
    <property type="match status" value="1"/>
</dbReference>
<gene>
    <name evidence="3" type="ORF">GPX89_12065</name>
</gene>
<dbReference type="SUPFAM" id="SSF53187">
    <property type="entry name" value="Zn-dependent exopeptidases"/>
    <property type="match status" value="1"/>
</dbReference>
<evidence type="ECO:0000256" key="1">
    <source>
        <dbReference type="PIRSR" id="PIRSR005962-1"/>
    </source>
</evidence>
<dbReference type="GO" id="GO:0046872">
    <property type="term" value="F:metal ion binding"/>
    <property type="evidence" value="ECO:0007669"/>
    <property type="project" value="UniProtKB-KW"/>
</dbReference>
<proteinExistence type="predicted"/>
<reference evidence="3 4" key="1">
    <citation type="submission" date="2019-12" db="EMBL/GenBank/DDBJ databases">
        <title>Nocardia sp. nov. ET3-3 isolated from soil.</title>
        <authorList>
            <person name="Kanchanasin P."/>
            <person name="Tanasupawat S."/>
            <person name="Yuki M."/>
            <person name="Kudo T."/>
        </authorList>
    </citation>
    <scope>NUCLEOTIDE SEQUENCE [LARGE SCALE GENOMIC DNA]</scope>
    <source>
        <strain evidence="3 4">ET3-3</strain>
    </source>
</reference>
<evidence type="ECO:0000259" key="2">
    <source>
        <dbReference type="Pfam" id="PF07687"/>
    </source>
</evidence>
<dbReference type="Pfam" id="PF01546">
    <property type="entry name" value="Peptidase_M20"/>
    <property type="match status" value="1"/>
</dbReference>
<keyword evidence="4" id="KW-1185">Reference proteome</keyword>
<feature type="binding site" evidence="1">
    <location>
        <position position="136"/>
    </location>
    <ligand>
        <name>Mn(2+)</name>
        <dbReference type="ChEBI" id="CHEBI:29035"/>
        <label>2</label>
    </ligand>
</feature>
<feature type="binding site" evidence="1">
    <location>
        <position position="102"/>
    </location>
    <ligand>
        <name>Mn(2+)</name>
        <dbReference type="ChEBI" id="CHEBI:29035"/>
        <label>2</label>
    </ligand>
</feature>
<dbReference type="PANTHER" id="PTHR11014:SF63">
    <property type="entry name" value="METALLOPEPTIDASE, PUTATIVE (AFU_ORTHOLOGUE AFUA_6G09600)-RELATED"/>
    <property type="match status" value="1"/>
</dbReference>
<dbReference type="AlphaFoldDB" id="A0A7K1UUZ3"/>
<comment type="cofactor">
    <cofactor evidence="1">
        <name>Mn(2+)</name>
        <dbReference type="ChEBI" id="CHEBI:29035"/>
    </cofactor>
    <text evidence="1">The Mn(2+) ion enhances activity.</text>
</comment>
<dbReference type="GO" id="GO:0016787">
    <property type="term" value="F:hydrolase activity"/>
    <property type="evidence" value="ECO:0007669"/>
    <property type="project" value="UniProtKB-KW"/>
</dbReference>
<feature type="binding site" evidence="1">
    <location>
        <position position="367"/>
    </location>
    <ligand>
        <name>Mn(2+)</name>
        <dbReference type="ChEBI" id="CHEBI:29035"/>
        <label>2</label>
    </ligand>
</feature>
<dbReference type="Pfam" id="PF07687">
    <property type="entry name" value="M20_dimer"/>
    <property type="match status" value="1"/>
</dbReference>
<dbReference type="PIRSF" id="PIRSF005962">
    <property type="entry name" value="Pept_M20D_amidohydro"/>
    <property type="match status" value="1"/>
</dbReference>
<dbReference type="InterPro" id="IPR036264">
    <property type="entry name" value="Bact_exopeptidase_dim_dom"/>
</dbReference>
<evidence type="ECO:0000313" key="3">
    <source>
        <dbReference type="EMBL" id="MVU77979.1"/>
    </source>
</evidence>
<protein>
    <submittedName>
        <fullName evidence="3">Amidohydrolase</fullName>
    </submittedName>
</protein>
<accession>A0A7K1UUZ3</accession>
<dbReference type="InterPro" id="IPR011650">
    <property type="entry name" value="Peptidase_M20_dimer"/>
</dbReference>
<dbReference type="Proteomes" id="UP000466794">
    <property type="component" value="Unassembled WGS sequence"/>
</dbReference>
<sequence>MWTMPETHALHRDLVRLRRELHADPEVGLALPRTRRRVLDALAGLPLEVTRGRAIGSVTAVLRGARPGPAVLLRGDMDALPLTELTGLDYASDNGAMHACGHDLHTAMLVGAARLLCARRHELSGDVIFMFQPGEEGVDGAAKMIAEGVLDAAGSLPVAAFAIHVMSARFPHGVFTTRRGALMAGADLLSVTVHGSGGHGSAPHLARDPLPAAAAVVAALPGLLTRTVDPSGTAVLTIGEIHSGTAANILAERAELRGTLRWHDVRTRDALRSGFGDVCRSIAHAYGVTAHPEVREYLDVTANTPAEADFAAAVAADLHGPHRYRDLPQPLCAGEDFCRVLDHVPGAMILLGACPADLDPTQAHDNHSPYAVFDDAVLTDGALLYAELAARKLATTGTVALDHPIAHTA</sequence>
<feature type="binding site" evidence="1">
    <location>
        <position position="100"/>
    </location>
    <ligand>
        <name>Mn(2+)</name>
        <dbReference type="ChEBI" id="CHEBI:29035"/>
        <label>2</label>
    </ligand>
</feature>
<feature type="domain" description="Peptidase M20 dimerisation" evidence="2">
    <location>
        <begin position="190"/>
        <end position="283"/>
    </location>
</feature>
<keyword evidence="3" id="KW-0378">Hydrolase</keyword>
<dbReference type="InterPro" id="IPR017439">
    <property type="entry name" value="Amidohydrolase"/>
</dbReference>
<dbReference type="NCBIfam" id="TIGR01891">
    <property type="entry name" value="amidohydrolases"/>
    <property type="match status" value="1"/>
</dbReference>
<dbReference type="EMBL" id="WRPP01000002">
    <property type="protein sequence ID" value="MVU77979.1"/>
    <property type="molecule type" value="Genomic_DNA"/>
</dbReference>
<keyword evidence="1" id="KW-0464">Manganese</keyword>
<dbReference type="SUPFAM" id="SSF55031">
    <property type="entry name" value="Bacterial exopeptidase dimerisation domain"/>
    <property type="match status" value="1"/>
</dbReference>
<organism evidence="3 4">
    <name type="scientific">Nocardia terrae</name>
    <dbReference type="NCBI Taxonomy" id="2675851"/>
    <lineage>
        <taxon>Bacteria</taxon>
        <taxon>Bacillati</taxon>
        <taxon>Actinomycetota</taxon>
        <taxon>Actinomycetes</taxon>
        <taxon>Mycobacteriales</taxon>
        <taxon>Nocardiaceae</taxon>
        <taxon>Nocardia</taxon>
    </lineage>
</organism>
<keyword evidence="1" id="KW-0479">Metal-binding</keyword>
<name>A0A7K1UUZ3_9NOCA</name>
<dbReference type="Gene3D" id="3.30.70.360">
    <property type="match status" value="1"/>
</dbReference>
<feature type="binding site" evidence="1">
    <location>
        <position position="164"/>
    </location>
    <ligand>
        <name>Mn(2+)</name>
        <dbReference type="ChEBI" id="CHEBI:29035"/>
        <label>2</label>
    </ligand>
</feature>
<dbReference type="InterPro" id="IPR002933">
    <property type="entry name" value="Peptidase_M20"/>
</dbReference>
<evidence type="ECO:0000313" key="4">
    <source>
        <dbReference type="Proteomes" id="UP000466794"/>
    </source>
</evidence>
<dbReference type="Gene3D" id="3.40.630.10">
    <property type="entry name" value="Zn peptidases"/>
    <property type="match status" value="1"/>
</dbReference>